<dbReference type="SUPFAM" id="SSF141322">
    <property type="entry name" value="NfeD domain-like"/>
    <property type="match status" value="1"/>
</dbReference>
<evidence type="ECO:0000256" key="1">
    <source>
        <dbReference type="ARBA" id="ARBA00004141"/>
    </source>
</evidence>
<dbReference type="PANTHER" id="PTHR33507">
    <property type="entry name" value="INNER MEMBRANE PROTEIN YBBJ"/>
    <property type="match status" value="1"/>
</dbReference>
<feature type="transmembrane region" description="Helical" evidence="5">
    <location>
        <begin position="43"/>
        <end position="61"/>
    </location>
</feature>
<keyword evidence="4 5" id="KW-0472">Membrane</keyword>
<evidence type="ECO:0000313" key="7">
    <source>
        <dbReference type="EMBL" id="GBU05243.1"/>
    </source>
</evidence>
<evidence type="ECO:0000256" key="3">
    <source>
        <dbReference type="ARBA" id="ARBA00022989"/>
    </source>
</evidence>
<dbReference type="PANTHER" id="PTHR33507:SF3">
    <property type="entry name" value="INNER MEMBRANE PROTEIN YBBJ"/>
    <property type="match status" value="1"/>
</dbReference>
<keyword evidence="2 5" id="KW-0812">Transmembrane</keyword>
<dbReference type="EMBL" id="BHEO01000008">
    <property type="protein sequence ID" value="GBU05243.1"/>
    <property type="molecule type" value="Genomic_DNA"/>
</dbReference>
<name>A0A4R3JS32_9FIRM</name>
<dbReference type="Proteomes" id="UP000294613">
    <property type="component" value="Unassembled WGS sequence"/>
</dbReference>
<dbReference type="GO" id="GO:0008233">
    <property type="term" value="F:peptidase activity"/>
    <property type="evidence" value="ECO:0007669"/>
    <property type="project" value="UniProtKB-KW"/>
</dbReference>
<dbReference type="GO" id="GO:0006508">
    <property type="term" value="P:proteolysis"/>
    <property type="evidence" value="ECO:0007669"/>
    <property type="project" value="UniProtKB-KW"/>
</dbReference>
<comment type="subcellular location">
    <subcellularLocation>
        <location evidence="1">Membrane</location>
        <topology evidence="1">Multi-pass membrane protein</topology>
    </subcellularLocation>
</comment>
<dbReference type="InterPro" id="IPR012340">
    <property type="entry name" value="NA-bd_OB-fold"/>
</dbReference>
<dbReference type="InterPro" id="IPR052165">
    <property type="entry name" value="Membrane_assoc_protease"/>
</dbReference>
<keyword evidence="3 5" id="KW-1133">Transmembrane helix</keyword>
<keyword evidence="8" id="KW-0378">Hydrolase</keyword>
<reference evidence="8 9" key="2">
    <citation type="submission" date="2019-03" db="EMBL/GenBank/DDBJ databases">
        <title>Genomic Encyclopedia of Type Strains, Phase IV (KMG-IV): sequencing the most valuable type-strain genomes for metagenomic binning, comparative biology and taxonomic classification.</title>
        <authorList>
            <person name="Goeker M."/>
        </authorList>
    </citation>
    <scope>NUCLEOTIDE SEQUENCE [LARGE SCALE GENOMIC DNA]</scope>
    <source>
        <strain evidence="8 9">DSM 103426</strain>
    </source>
</reference>
<dbReference type="AlphaFoldDB" id="A0A4R3JS32"/>
<evidence type="ECO:0000259" key="6">
    <source>
        <dbReference type="Pfam" id="PF01957"/>
    </source>
</evidence>
<protein>
    <submittedName>
        <fullName evidence="7 8">Protease</fullName>
    </submittedName>
</protein>
<sequence>MSIVWLALIVIFLIVEIATVGLTSIWLAGGALAALVVELLGLGIVWQIAAFLIVTFILLYFTRPWAQKYLNAKSVKTNYESLIGQKIKMTERVDNLSQTGKAVVNGQEWTVRAEADGDILEPGDFGEVLRVEGVKLIVKKI</sequence>
<keyword evidence="10" id="KW-1185">Reference proteome</keyword>
<dbReference type="Proteomes" id="UP000702954">
    <property type="component" value="Unassembled WGS sequence"/>
</dbReference>
<proteinExistence type="predicted"/>
<evidence type="ECO:0000256" key="5">
    <source>
        <dbReference type="SAM" id="Phobius"/>
    </source>
</evidence>
<evidence type="ECO:0000313" key="10">
    <source>
        <dbReference type="Proteomes" id="UP000702954"/>
    </source>
</evidence>
<reference evidence="7 10" key="1">
    <citation type="journal article" date="2018" name="Int. J. Syst. Evol. Microbiol.">
        <title>Draft Genome Sequence of Faecalimonas umbilicata JCM 30896T, an Acetate-Producing Bacterium Isolated from Human Feces.</title>
        <authorList>
            <person name="Sakamoto M."/>
            <person name="Ikeyama N."/>
            <person name="Yuki M."/>
            <person name="Ohkuma M."/>
        </authorList>
    </citation>
    <scope>NUCLEOTIDE SEQUENCE [LARGE SCALE GENOMIC DNA]</scope>
    <source>
        <strain evidence="7 10">EGH7</strain>
    </source>
</reference>
<evidence type="ECO:0000256" key="2">
    <source>
        <dbReference type="ARBA" id="ARBA00022692"/>
    </source>
</evidence>
<evidence type="ECO:0000313" key="8">
    <source>
        <dbReference type="EMBL" id="TCS69968.1"/>
    </source>
</evidence>
<accession>A0A4R3JS32</accession>
<dbReference type="Gene3D" id="2.40.50.140">
    <property type="entry name" value="Nucleic acid-binding proteins"/>
    <property type="match status" value="1"/>
</dbReference>
<dbReference type="GO" id="GO:0005886">
    <property type="term" value="C:plasma membrane"/>
    <property type="evidence" value="ECO:0007669"/>
    <property type="project" value="TreeGrafter"/>
</dbReference>
<dbReference type="InterPro" id="IPR002810">
    <property type="entry name" value="NfeD-like_C"/>
</dbReference>
<evidence type="ECO:0000256" key="4">
    <source>
        <dbReference type="ARBA" id="ARBA00023136"/>
    </source>
</evidence>
<organism evidence="8 9">
    <name type="scientific">Faecalimonas umbilicata</name>
    <dbReference type="NCBI Taxonomy" id="1912855"/>
    <lineage>
        <taxon>Bacteria</taxon>
        <taxon>Bacillati</taxon>
        <taxon>Bacillota</taxon>
        <taxon>Clostridia</taxon>
        <taxon>Lachnospirales</taxon>
        <taxon>Lachnospiraceae</taxon>
        <taxon>Faecalimonas</taxon>
    </lineage>
</organism>
<feature type="domain" description="NfeD-like C-terminal" evidence="6">
    <location>
        <begin position="80"/>
        <end position="140"/>
    </location>
</feature>
<dbReference type="EMBL" id="SLZV01000002">
    <property type="protein sequence ID" value="TCS69968.1"/>
    <property type="molecule type" value="Genomic_DNA"/>
</dbReference>
<comment type="caution">
    <text evidence="8">The sequence shown here is derived from an EMBL/GenBank/DDBJ whole genome shotgun (WGS) entry which is preliminary data.</text>
</comment>
<evidence type="ECO:0000313" key="9">
    <source>
        <dbReference type="Proteomes" id="UP000294613"/>
    </source>
</evidence>
<gene>
    <name evidence="8" type="ORF">EDD74_102141</name>
    <name evidence="7" type="ORF">FAEUMB_17840</name>
</gene>
<dbReference type="Pfam" id="PF01957">
    <property type="entry name" value="NfeD"/>
    <property type="match status" value="1"/>
</dbReference>
<keyword evidence="8" id="KW-0645">Protease</keyword>
<dbReference type="RefSeq" id="WP_016439353.1">
    <property type="nucleotide sequence ID" value="NZ_BHEO01000008.1"/>
</dbReference>